<sequence>MVNGIELSINSFPIELQLLLTIIRKESASVEQEIRSLLDKSIDWDKFVQLAFQHRVYPVAASNILSSYKSLFPIEVTKQLNQMYMHNTYSMLRLTASMEQLCKDLESNGIKALVLKGPVLAEALYGEFSLRTSKDIDLLVPEQEFERAESILLQHGYKPDKETTQLLKSVIRKRHNLPYTHPDTGVQVELHWRMSSNTYKEPSFSELWQRKRTTTKTNFPVYYLGQEDLFVYLVLHGALHGWFRLRWLADIDLMLRRTDLNWAFITESFRMKDSMHVLVQSLLLSDSIFRSPIESSGIKNREIHARSHKLAKEAIKMINEHVHIIERQTPEELKAYIKGYKTLLMSPGQKWRQMLSRLYPSSYDAELLPLPKWLHFMYFPLRPFLWAWRKKKQRAAA</sequence>
<dbReference type="EMBL" id="JACXZA010000006">
    <property type="protein sequence ID" value="MBD3921507.1"/>
    <property type="molecule type" value="Genomic_DNA"/>
</dbReference>
<reference evidence="1 2" key="1">
    <citation type="submission" date="2020-09" db="EMBL/GenBank/DDBJ databases">
        <title>Paenibacillus sp. strain PR3 16S rRNA gene Genome sequencing and assembly.</title>
        <authorList>
            <person name="Kim J."/>
        </authorList>
    </citation>
    <scope>NUCLEOTIDE SEQUENCE [LARGE SCALE GENOMIC DNA]</scope>
    <source>
        <strain evidence="1 2">PR3</strain>
    </source>
</reference>
<organism evidence="1 2">
    <name type="scientific">Paenibacillus terricola</name>
    <dbReference type="NCBI Taxonomy" id="2763503"/>
    <lineage>
        <taxon>Bacteria</taxon>
        <taxon>Bacillati</taxon>
        <taxon>Bacillota</taxon>
        <taxon>Bacilli</taxon>
        <taxon>Bacillales</taxon>
        <taxon>Paenibacillaceae</taxon>
        <taxon>Paenibacillus</taxon>
    </lineage>
</organism>
<dbReference type="Proteomes" id="UP000609346">
    <property type="component" value="Unassembled WGS sequence"/>
</dbReference>
<dbReference type="SUPFAM" id="SSF81301">
    <property type="entry name" value="Nucleotidyltransferase"/>
    <property type="match status" value="1"/>
</dbReference>
<dbReference type="Gene3D" id="3.30.460.40">
    <property type="match status" value="1"/>
</dbReference>
<dbReference type="InterPro" id="IPR039498">
    <property type="entry name" value="NTP_transf_5"/>
</dbReference>
<protein>
    <submittedName>
        <fullName evidence="1">Nucleotidyltransferase family protein</fullName>
    </submittedName>
</protein>
<dbReference type="InterPro" id="IPR043519">
    <property type="entry name" value="NT_sf"/>
</dbReference>
<name>A0ABR8MZY9_9BACL</name>
<proteinExistence type="predicted"/>
<gene>
    <name evidence="1" type="ORF">H8B09_22255</name>
</gene>
<dbReference type="Pfam" id="PF14907">
    <property type="entry name" value="NTP_transf_5"/>
    <property type="match status" value="1"/>
</dbReference>
<evidence type="ECO:0000313" key="1">
    <source>
        <dbReference type="EMBL" id="MBD3921507.1"/>
    </source>
</evidence>
<keyword evidence="2" id="KW-1185">Reference proteome</keyword>
<comment type="caution">
    <text evidence="1">The sequence shown here is derived from an EMBL/GenBank/DDBJ whole genome shotgun (WGS) entry which is preliminary data.</text>
</comment>
<evidence type="ECO:0000313" key="2">
    <source>
        <dbReference type="Proteomes" id="UP000609346"/>
    </source>
</evidence>
<dbReference type="RefSeq" id="WP_191205807.1">
    <property type="nucleotide sequence ID" value="NZ_JACXZA010000006.1"/>
</dbReference>
<accession>A0ABR8MZY9</accession>